<name>A0A1V2A5I4_9BACI</name>
<feature type="transmembrane region" description="Helical" evidence="1">
    <location>
        <begin position="6"/>
        <end position="31"/>
    </location>
</feature>
<dbReference type="AlphaFoldDB" id="A0A1V2A5I4"/>
<dbReference type="RefSeq" id="WP_076767044.1">
    <property type="nucleotide sequence ID" value="NZ_MSFI01000022.1"/>
</dbReference>
<keyword evidence="1" id="KW-0472">Membrane</keyword>
<keyword evidence="1" id="KW-1133">Transmembrane helix</keyword>
<evidence type="ECO:0000256" key="1">
    <source>
        <dbReference type="SAM" id="Phobius"/>
    </source>
</evidence>
<evidence type="ECO:0000313" key="3">
    <source>
        <dbReference type="Proteomes" id="UP000188613"/>
    </source>
</evidence>
<comment type="caution">
    <text evidence="2">The sequence shown here is derived from an EMBL/GenBank/DDBJ whole genome shotgun (WGS) entry which is preliminary data.</text>
</comment>
<reference evidence="2 3" key="1">
    <citation type="submission" date="2016-12" db="EMBL/GenBank/DDBJ databases">
        <title>Domibacillus sp. SAB 38T whole genome sequencing.</title>
        <authorList>
            <person name="Verma A."/>
            <person name="Ojha A.K."/>
            <person name="Krishnamurthi S."/>
        </authorList>
    </citation>
    <scope>NUCLEOTIDE SEQUENCE [LARGE SCALE GENOMIC DNA]</scope>
    <source>
        <strain evidence="2 3">SAB 38</strain>
    </source>
</reference>
<dbReference type="InterPro" id="IPR019723">
    <property type="entry name" value="Uncharacterised_YfmQ"/>
</dbReference>
<protein>
    <submittedName>
        <fullName evidence="2">Uncharacterized protein</fullName>
    </submittedName>
</protein>
<dbReference type="Proteomes" id="UP000188613">
    <property type="component" value="Unassembled WGS sequence"/>
</dbReference>
<gene>
    <name evidence="2" type="ORF">BTO28_13280</name>
</gene>
<dbReference type="EMBL" id="MSFI01000022">
    <property type="protein sequence ID" value="OMP66263.1"/>
    <property type="molecule type" value="Genomic_DNA"/>
</dbReference>
<sequence length="151" mass="17229">MTMTAIILAILIGTFKIVVSCLPTSAVTWLISKFEMHGKLSEENVIITFDGKRLEDGDKIQVIQDFNEATVLEKYYIFPGNEHLFLHPENSGTPLVIDTKKGKKEIKLFVYSYEDHVDVVRQYKKKVIAYSVRSDSLQKRAMPVTAELDFV</sequence>
<dbReference type="Pfam" id="PF10787">
    <property type="entry name" value="YfmQ"/>
    <property type="match status" value="1"/>
</dbReference>
<accession>A0A1V2A5I4</accession>
<organism evidence="2 3">
    <name type="scientific">Domibacillus epiphyticus</name>
    <dbReference type="NCBI Taxonomy" id="1714355"/>
    <lineage>
        <taxon>Bacteria</taxon>
        <taxon>Bacillati</taxon>
        <taxon>Bacillota</taxon>
        <taxon>Bacilli</taxon>
        <taxon>Bacillales</taxon>
        <taxon>Bacillaceae</taxon>
        <taxon>Domibacillus</taxon>
    </lineage>
</organism>
<proteinExistence type="predicted"/>
<keyword evidence="3" id="KW-1185">Reference proteome</keyword>
<evidence type="ECO:0000313" key="2">
    <source>
        <dbReference type="EMBL" id="OMP66263.1"/>
    </source>
</evidence>
<keyword evidence="1" id="KW-0812">Transmembrane</keyword>